<evidence type="ECO:0000313" key="4">
    <source>
        <dbReference type="Proteomes" id="UP000645390"/>
    </source>
</evidence>
<organism evidence="3 4">
    <name type="scientific">Pedobacter mendelii</name>
    <dbReference type="NCBI Taxonomy" id="1908240"/>
    <lineage>
        <taxon>Bacteria</taxon>
        <taxon>Pseudomonadati</taxon>
        <taxon>Bacteroidota</taxon>
        <taxon>Sphingobacteriia</taxon>
        <taxon>Sphingobacteriales</taxon>
        <taxon>Sphingobacteriaceae</taxon>
        <taxon>Pedobacter</taxon>
    </lineage>
</organism>
<protein>
    <submittedName>
        <fullName evidence="3">DUF2807 domain-containing protein</fullName>
    </submittedName>
</protein>
<comment type="caution">
    <text evidence="3">The sequence shown here is derived from an EMBL/GenBank/DDBJ whole genome shotgun (WGS) entry which is preliminary data.</text>
</comment>
<dbReference type="EMBL" id="BMDJ01000009">
    <property type="protein sequence ID" value="GGI27909.1"/>
    <property type="molecule type" value="Genomic_DNA"/>
</dbReference>
<gene>
    <name evidence="3" type="ORF">GCM10008119_30010</name>
</gene>
<feature type="chain" id="PRO_5045118388" evidence="1">
    <location>
        <begin position="23"/>
        <end position="243"/>
    </location>
</feature>
<keyword evidence="4" id="KW-1185">Reference proteome</keyword>
<feature type="domain" description="Putative auto-transporter adhesin head GIN" evidence="2">
    <location>
        <begin position="42"/>
        <end position="228"/>
    </location>
</feature>
<keyword evidence="1" id="KW-0732">Signal</keyword>
<dbReference type="PANTHER" id="PTHR39200:SF1">
    <property type="entry name" value="AUTO-TRANSPORTER ADHESIN HEAD GIN DOMAIN-CONTAINING PROTEIN-RELATED"/>
    <property type="match status" value="1"/>
</dbReference>
<accession>A0ABQ2BMF3</accession>
<evidence type="ECO:0000313" key="3">
    <source>
        <dbReference type="EMBL" id="GGI27909.1"/>
    </source>
</evidence>
<dbReference type="RefSeq" id="WP_188415927.1">
    <property type="nucleotide sequence ID" value="NZ_BMDJ01000009.1"/>
</dbReference>
<evidence type="ECO:0000256" key="1">
    <source>
        <dbReference type="SAM" id="SignalP"/>
    </source>
</evidence>
<dbReference type="PANTHER" id="PTHR39200">
    <property type="entry name" value="HYPOTHETICAL EXPORTED PROTEIN"/>
    <property type="match status" value="1"/>
</dbReference>
<dbReference type="Gene3D" id="2.160.20.120">
    <property type="match status" value="1"/>
</dbReference>
<reference evidence="4" key="1">
    <citation type="journal article" date="2019" name="Int. J. Syst. Evol. Microbiol.">
        <title>The Global Catalogue of Microorganisms (GCM) 10K type strain sequencing project: providing services to taxonomists for standard genome sequencing and annotation.</title>
        <authorList>
            <consortium name="The Broad Institute Genomics Platform"/>
            <consortium name="The Broad Institute Genome Sequencing Center for Infectious Disease"/>
            <person name="Wu L."/>
            <person name="Ma J."/>
        </authorList>
    </citation>
    <scope>NUCLEOTIDE SEQUENCE [LARGE SCALE GENOMIC DNA]</scope>
    <source>
        <strain evidence="4">CCM 8939</strain>
    </source>
</reference>
<sequence length="243" mass="25249">MKKIFSILCAALLITASYNSFANTSLPSNNSIKAEDDRDVRNFNGVAAGGPINVIITLGNTESCRFEGDANAIATLITEVKGNVLIIRPENSWTSWEHKYENKKITAYVTAKNIKSLTMSGSGVMSVKGNVSAKTLSVTVSGSGTVNTTADVDDLNSVISGSGKLNINGSADEATIVISGSGNFSGKDLSVNDLSTTMSGSGTVNIKAEQSIKAVISGSGNINYSGNATVEKTVIGSGRIRKI</sequence>
<dbReference type="Proteomes" id="UP000645390">
    <property type="component" value="Unassembled WGS sequence"/>
</dbReference>
<name>A0ABQ2BMF3_9SPHI</name>
<dbReference type="InterPro" id="IPR021255">
    <property type="entry name" value="DUF2807"/>
</dbReference>
<dbReference type="Pfam" id="PF10988">
    <property type="entry name" value="DUF2807"/>
    <property type="match status" value="1"/>
</dbReference>
<proteinExistence type="predicted"/>
<evidence type="ECO:0000259" key="2">
    <source>
        <dbReference type="Pfam" id="PF10988"/>
    </source>
</evidence>
<feature type="signal peptide" evidence="1">
    <location>
        <begin position="1"/>
        <end position="22"/>
    </location>
</feature>